<feature type="non-terminal residue" evidence="1">
    <location>
        <position position="1"/>
    </location>
</feature>
<evidence type="ECO:0000313" key="1">
    <source>
        <dbReference type="EMBL" id="GAG91602.1"/>
    </source>
</evidence>
<dbReference type="AlphaFoldDB" id="X1CET1"/>
<dbReference type="EMBL" id="BART01022023">
    <property type="protein sequence ID" value="GAG91602.1"/>
    <property type="molecule type" value="Genomic_DNA"/>
</dbReference>
<proteinExistence type="predicted"/>
<organism evidence="1">
    <name type="scientific">marine sediment metagenome</name>
    <dbReference type="NCBI Taxonomy" id="412755"/>
    <lineage>
        <taxon>unclassified sequences</taxon>
        <taxon>metagenomes</taxon>
        <taxon>ecological metagenomes</taxon>
    </lineage>
</organism>
<comment type="caution">
    <text evidence="1">The sequence shown here is derived from an EMBL/GenBank/DDBJ whole genome shotgun (WGS) entry which is preliminary data.</text>
</comment>
<reference evidence="1" key="1">
    <citation type="journal article" date="2014" name="Front. Microbiol.">
        <title>High frequency of phylogenetically diverse reductive dehalogenase-homologous genes in deep subseafloor sedimentary metagenomes.</title>
        <authorList>
            <person name="Kawai M."/>
            <person name="Futagami T."/>
            <person name="Toyoda A."/>
            <person name="Takaki Y."/>
            <person name="Nishi S."/>
            <person name="Hori S."/>
            <person name="Arai W."/>
            <person name="Tsubouchi T."/>
            <person name="Morono Y."/>
            <person name="Uchiyama I."/>
            <person name="Ito T."/>
            <person name="Fujiyama A."/>
            <person name="Inagaki F."/>
            <person name="Takami H."/>
        </authorList>
    </citation>
    <scope>NUCLEOTIDE SEQUENCE</scope>
    <source>
        <strain evidence="1">Expedition CK06-06</strain>
    </source>
</reference>
<gene>
    <name evidence="1" type="ORF">S01H4_40443</name>
</gene>
<sequence length="39" mass="4045">GARTAAFALDQKFNIKMAVACENTTAADVPGVPPQKSPQ</sequence>
<accession>X1CET1</accession>
<protein>
    <submittedName>
        <fullName evidence="1">Uncharacterized protein</fullName>
    </submittedName>
</protein>
<name>X1CET1_9ZZZZ</name>